<reference evidence="14 15" key="1">
    <citation type="submission" date="2017-07" db="EMBL/GenBank/DDBJ databases">
        <authorList>
            <person name="Sun Z.S."/>
            <person name="Albrecht U."/>
            <person name="Echele G."/>
            <person name="Lee C.C."/>
        </authorList>
    </citation>
    <scope>NUCLEOTIDE SEQUENCE [LARGE SCALE GENOMIC DNA]</scope>
    <source>
        <strain evidence="14 15">CGMCC 1.12710</strain>
    </source>
</reference>
<dbReference type="PANTHER" id="PTHR20941">
    <property type="entry name" value="FOLATE SYNTHESIS PROTEINS"/>
    <property type="match status" value="1"/>
</dbReference>
<evidence type="ECO:0000256" key="6">
    <source>
        <dbReference type="ARBA" id="ARBA00016919"/>
    </source>
</evidence>
<name>A0A239PZB1_9PROT</name>
<dbReference type="InterPro" id="IPR045031">
    <property type="entry name" value="DHP_synth-like"/>
</dbReference>
<dbReference type="FunFam" id="3.20.20.20:FF:000006">
    <property type="entry name" value="Dihydropteroate synthase"/>
    <property type="match status" value="1"/>
</dbReference>
<dbReference type="EC" id="2.5.1.15" evidence="5 12"/>
<evidence type="ECO:0000256" key="3">
    <source>
        <dbReference type="ARBA" id="ARBA00004763"/>
    </source>
</evidence>
<evidence type="ECO:0000256" key="11">
    <source>
        <dbReference type="ARBA" id="ARBA00030193"/>
    </source>
</evidence>
<evidence type="ECO:0000256" key="2">
    <source>
        <dbReference type="ARBA" id="ARBA00001946"/>
    </source>
</evidence>
<dbReference type="GO" id="GO:0004156">
    <property type="term" value="F:dihydropteroate synthase activity"/>
    <property type="evidence" value="ECO:0007669"/>
    <property type="project" value="UniProtKB-EC"/>
</dbReference>
<evidence type="ECO:0000259" key="13">
    <source>
        <dbReference type="PROSITE" id="PS50972"/>
    </source>
</evidence>
<comment type="similarity">
    <text evidence="4 12">Belongs to the DHPS family.</text>
</comment>
<organism evidence="14 15">
    <name type="scientific">Amphiplicatus metriothermophilus</name>
    <dbReference type="NCBI Taxonomy" id="1519374"/>
    <lineage>
        <taxon>Bacteria</taxon>
        <taxon>Pseudomonadati</taxon>
        <taxon>Pseudomonadota</taxon>
        <taxon>Alphaproteobacteria</taxon>
        <taxon>Parvularculales</taxon>
        <taxon>Parvularculaceae</taxon>
        <taxon>Amphiplicatus</taxon>
    </lineage>
</organism>
<dbReference type="SUPFAM" id="SSF51717">
    <property type="entry name" value="Dihydropteroate synthetase-like"/>
    <property type="match status" value="1"/>
</dbReference>
<dbReference type="PANTHER" id="PTHR20941:SF1">
    <property type="entry name" value="FOLIC ACID SYNTHESIS PROTEIN FOL1"/>
    <property type="match status" value="1"/>
</dbReference>
<dbReference type="GO" id="GO:0005829">
    <property type="term" value="C:cytosol"/>
    <property type="evidence" value="ECO:0007669"/>
    <property type="project" value="TreeGrafter"/>
</dbReference>
<proteinExistence type="inferred from homology"/>
<dbReference type="InterPro" id="IPR011005">
    <property type="entry name" value="Dihydropteroate_synth-like_sf"/>
</dbReference>
<dbReference type="GO" id="GO:0046872">
    <property type="term" value="F:metal ion binding"/>
    <property type="evidence" value="ECO:0007669"/>
    <property type="project" value="UniProtKB-KW"/>
</dbReference>
<sequence>MTTIRHPPSAVRPVRIMGIVNVTPDSFSDGGRYFDAQAAIAHGLKLVEEGADILDIGGESTRPGAEPVEEAEERARVLPVIEALAARAGVPLSIDTRKPAVARAAVKAGAAIWNDVSALTYAPDSLETAAALDCRIVLMHAQGDPRIMQNNPRYDDVVGEVRAFLEARIEACLAAGIDRARLIVDPGIGFGKTVAHNLALIAGLDRIAGLGRPVLLGVSRKRFIAALDRDGPADARLGGSLAAALEGWRRGAAILRVHDVAATRQALAVARALFQA</sequence>
<comment type="cofactor">
    <cofactor evidence="2 12">
        <name>Mg(2+)</name>
        <dbReference type="ChEBI" id="CHEBI:18420"/>
    </cofactor>
</comment>
<evidence type="ECO:0000313" key="14">
    <source>
        <dbReference type="EMBL" id="SNT75343.1"/>
    </source>
</evidence>
<keyword evidence="10 12" id="KW-0289">Folate biosynthesis</keyword>
<keyword evidence="8 12" id="KW-0479">Metal-binding</keyword>
<dbReference type="Proteomes" id="UP000198346">
    <property type="component" value="Unassembled WGS sequence"/>
</dbReference>
<dbReference type="InterPro" id="IPR006390">
    <property type="entry name" value="DHP_synth_dom"/>
</dbReference>
<feature type="domain" description="Pterin-binding" evidence="13">
    <location>
        <begin position="14"/>
        <end position="268"/>
    </location>
</feature>
<dbReference type="PROSITE" id="PS50972">
    <property type="entry name" value="PTERIN_BINDING"/>
    <property type="match status" value="1"/>
</dbReference>
<dbReference type="GO" id="GO:0046656">
    <property type="term" value="P:folic acid biosynthetic process"/>
    <property type="evidence" value="ECO:0007669"/>
    <property type="project" value="UniProtKB-KW"/>
</dbReference>
<evidence type="ECO:0000256" key="12">
    <source>
        <dbReference type="RuleBase" id="RU361205"/>
    </source>
</evidence>
<evidence type="ECO:0000256" key="10">
    <source>
        <dbReference type="ARBA" id="ARBA00022909"/>
    </source>
</evidence>
<dbReference type="Gene3D" id="3.20.20.20">
    <property type="entry name" value="Dihydropteroate synthase-like"/>
    <property type="match status" value="1"/>
</dbReference>
<evidence type="ECO:0000256" key="9">
    <source>
        <dbReference type="ARBA" id="ARBA00022842"/>
    </source>
</evidence>
<evidence type="ECO:0000256" key="1">
    <source>
        <dbReference type="ARBA" id="ARBA00000012"/>
    </source>
</evidence>
<dbReference type="InterPro" id="IPR000489">
    <property type="entry name" value="Pterin-binding_dom"/>
</dbReference>
<dbReference type="EMBL" id="FZQA01000008">
    <property type="protein sequence ID" value="SNT75343.1"/>
    <property type="molecule type" value="Genomic_DNA"/>
</dbReference>
<comment type="pathway">
    <text evidence="3 12">Cofactor biosynthesis; tetrahydrofolate biosynthesis; 7,8-dihydrofolate from 2-amino-4-hydroxy-6-hydroxymethyl-7,8-dihydropteridine diphosphate and 4-aminobenzoate: step 1/2.</text>
</comment>
<keyword evidence="7 12" id="KW-0808">Transferase</keyword>
<gene>
    <name evidence="14" type="ORF">SAMN06297382_2684</name>
</gene>
<comment type="catalytic activity">
    <reaction evidence="1">
        <text>(7,8-dihydropterin-6-yl)methyl diphosphate + 4-aminobenzoate = 7,8-dihydropteroate + diphosphate</text>
        <dbReference type="Rhea" id="RHEA:19949"/>
        <dbReference type="ChEBI" id="CHEBI:17836"/>
        <dbReference type="ChEBI" id="CHEBI:17839"/>
        <dbReference type="ChEBI" id="CHEBI:33019"/>
        <dbReference type="ChEBI" id="CHEBI:72950"/>
        <dbReference type="EC" id="2.5.1.15"/>
    </reaction>
</comment>
<evidence type="ECO:0000256" key="5">
    <source>
        <dbReference type="ARBA" id="ARBA00012458"/>
    </source>
</evidence>
<comment type="function">
    <text evidence="12">Catalyzes the condensation of para-aminobenzoate (pABA) with 6-hydroxymethyl-7,8-dihydropterin diphosphate (DHPt-PP) to form 7,8-dihydropteroate (H2Pte), the immediate precursor of folate derivatives.</text>
</comment>
<dbReference type="RefSeq" id="WP_200815390.1">
    <property type="nucleotide sequence ID" value="NZ_FZQA01000008.1"/>
</dbReference>
<evidence type="ECO:0000256" key="7">
    <source>
        <dbReference type="ARBA" id="ARBA00022679"/>
    </source>
</evidence>
<keyword evidence="9 12" id="KW-0460">Magnesium</keyword>
<evidence type="ECO:0000256" key="8">
    <source>
        <dbReference type="ARBA" id="ARBA00022723"/>
    </source>
</evidence>
<accession>A0A239PZB1</accession>
<dbReference type="PROSITE" id="PS00793">
    <property type="entry name" value="DHPS_2"/>
    <property type="match status" value="1"/>
</dbReference>
<evidence type="ECO:0000256" key="4">
    <source>
        <dbReference type="ARBA" id="ARBA00009503"/>
    </source>
</evidence>
<dbReference type="AlphaFoldDB" id="A0A239PZB1"/>
<dbReference type="UniPathway" id="UPA00077">
    <property type="reaction ID" value="UER00156"/>
</dbReference>
<dbReference type="CDD" id="cd00739">
    <property type="entry name" value="DHPS"/>
    <property type="match status" value="1"/>
</dbReference>
<keyword evidence="15" id="KW-1185">Reference proteome</keyword>
<dbReference type="NCBIfam" id="TIGR01496">
    <property type="entry name" value="DHPS"/>
    <property type="match status" value="1"/>
</dbReference>
<evidence type="ECO:0000313" key="15">
    <source>
        <dbReference type="Proteomes" id="UP000198346"/>
    </source>
</evidence>
<dbReference type="PROSITE" id="PS00792">
    <property type="entry name" value="DHPS_1"/>
    <property type="match status" value="1"/>
</dbReference>
<dbReference type="GO" id="GO:0046654">
    <property type="term" value="P:tetrahydrofolate biosynthetic process"/>
    <property type="evidence" value="ECO:0007669"/>
    <property type="project" value="UniProtKB-UniPathway"/>
</dbReference>
<dbReference type="Pfam" id="PF00809">
    <property type="entry name" value="Pterin_bind"/>
    <property type="match status" value="1"/>
</dbReference>
<protein>
    <recommendedName>
        <fullName evidence="6 12">Dihydropteroate synthase</fullName>
        <shortName evidence="12">DHPS</shortName>
        <ecNumber evidence="5 12">2.5.1.15</ecNumber>
    </recommendedName>
    <alternativeName>
        <fullName evidence="11 12">Dihydropteroate pyrophosphorylase</fullName>
    </alternativeName>
</protein>